<comment type="caution">
    <text evidence="1">The sequence shown here is derived from an EMBL/GenBank/DDBJ whole genome shotgun (WGS) entry which is preliminary data.</text>
</comment>
<keyword evidence="2" id="KW-1185">Reference proteome</keyword>
<protein>
    <submittedName>
        <fullName evidence="1">Uncharacterized protein</fullName>
    </submittedName>
</protein>
<dbReference type="EMBL" id="JABDTM020003264">
    <property type="protein sequence ID" value="KAH0822262.1"/>
    <property type="molecule type" value="Genomic_DNA"/>
</dbReference>
<dbReference type="Proteomes" id="UP000719412">
    <property type="component" value="Unassembled WGS sequence"/>
</dbReference>
<name>A0A8J6LKS9_TENMO</name>
<organism evidence="1 2">
    <name type="scientific">Tenebrio molitor</name>
    <name type="common">Yellow mealworm beetle</name>
    <dbReference type="NCBI Taxonomy" id="7067"/>
    <lineage>
        <taxon>Eukaryota</taxon>
        <taxon>Metazoa</taxon>
        <taxon>Ecdysozoa</taxon>
        <taxon>Arthropoda</taxon>
        <taxon>Hexapoda</taxon>
        <taxon>Insecta</taxon>
        <taxon>Pterygota</taxon>
        <taxon>Neoptera</taxon>
        <taxon>Endopterygota</taxon>
        <taxon>Coleoptera</taxon>
        <taxon>Polyphaga</taxon>
        <taxon>Cucujiformia</taxon>
        <taxon>Tenebrionidae</taxon>
        <taxon>Tenebrio</taxon>
    </lineage>
</organism>
<evidence type="ECO:0000313" key="1">
    <source>
        <dbReference type="EMBL" id="KAH0822262.1"/>
    </source>
</evidence>
<sequence>MCVFKTDYRMMRCERRIKSKLQQFQKNSPTKTDICEMANSYKPCLYNHLQSSCGNRITREAFTGLFDAMTSPCKTVQDNGFERNDINEVELLE</sequence>
<dbReference type="AlphaFoldDB" id="A0A8J6LKS9"/>
<reference evidence="1" key="1">
    <citation type="journal article" date="2020" name="J Insects Food Feed">
        <title>The yellow mealworm (Tenebrio molitor) genome: a resource for the emerging insects as food and feed industry.</title>
        <authorList>
            <person name="Eriksson T."/>
            <person name="Andere A."/>
            <person name="Kelstrup H."/>
            <person name="Emery V."/>
            <person name="Picard C."/>
        </authorList>
    </citation>
    <scope>NUCLEOTIDE SEQUENCE</scope>
    <source>
        <strain evidence="1">Stoneville</strain>
        <tissue evidence="1">Whole head</tissue>
    </source>
</reference>
<evidence type="ECO:0000313" key="2">
    <source>
        <dbReference type="Proteomes" id="UP000719412"/>
    </source>
</evidence>
<accession>A0A8J6LKS9</accession>
<proteinExistence type="predicted"/>
<gene>
    <name evidence="1" type="ORF">GEV33_000529</name>
</gene>
<reference evidence="1" key="2">
    <citation type="submission" date="2021-08" db="EMBL/GenBank/DDBJ databases">
        <authorList>
            <person name="Eriksson T."/>
        </authorList>
    </citation>
    <scope>NUCLEOTIDE SEQUENCE</scope>
    <source>
        <strain evidence="1">Stoneville</strain>
        <tissue evidence="1">Whole head</tissue>
    </source>
</reference>